<name>D3E4S9_METRM</name>
<dbReference type="Proteomes" id="UP000008680">
    <property type="component" value="Chromosome"/>
</dbReference>
<dbReference type="EC" id="3.1.4.-" evidence="1"/>
<protein>
    <recommendedName>
        <fullName evidence="1">Phosphoesterase</fullName>
        <ecNumber evidence="1">3.1.4.-</ecNumber>
    </recommendedName>
</protein>
<dbReference type="GO" id="GO:0046872">
    <property type="term" value="F:metal ion binding"/>
    <property type="evidence" value="ECO:0007669"/>
    <property type="project" value="UniProtKB-KW"/>
</dbReference>
<dbReference type="InterPro" id="IPR029052">
    <property type="entry name" value="Metallo-depent_PP-like"/>
</dbReference>
<dbReference type="eggNOG" id="arCOG01141">
    <property type="taxonomic scope" value="Archaea"/>
</dbReference>
<dbReference type="PATRIC" id="fig|634498.28.peg.1624"/>
<proteinExistence type="inferred from homology"/>
<gene>
    <name evidence="3" type="ordered locus">mru_1623</name>
</gene>
<evidence type="ECO:0000256" key="1">
    <source>
        <dbReference type="RuleBase" id="RU362039"/>
    </source>
</evidence>
<evidence type="ECO:0000313" key="4">
    <source>
        <dbReference type="Proteomes" id="UP000008680"/>
    </source>
</evidence>
<keyword evidence="3" id="KW-0378">Hydrolase</keyword>
<dbReference type="HOGENOM" id="CLU_063749_3_2_2"/>
<organism evidence="3 4">
    <name type="scientific">Methanobrevibacter ruminantium (strain ATCC 35063 / DSM 1093 / JCM 13430 / OCM 146 / M1)</name>
    <name type="common">Methanobacterium ruminantium</name>
    <dbReference type="NCBI Taxonomy" id="634498"/>
    <lineage>
        <taxon>Archaea</taxon>
        <taxon>Methanobacteriati</taxon>
        <taxon>Methanobacteriota</taxon>
        <taxon>Methanomada group</taxon>
        <taxon>Methanobacteria</taxon>
        <taxon>Methanobacteriales</taxon>
        <taxon>Methanobacteriaceae</taxon>
        <taxon>Methanobrevibacter</taxon>
    </lineage>
</organism>
<dbReference type="GO" id="GO:0016787">
    <property type="term" value="F:hydrolase activity"/>
    <property type="evidence" value="ECO:0007669"/>
    <property type="project" value="UniProtKB-UniRule"/>
</dbReference>
<sequence>MGLISDTHISEKRGKLSNQILESFKGVDLILHAGDISSQTVLDKLNSIAPTIAVEGNNDRARKTLDLNPSEIIEIDGIRILLIHGDKLPSRDFDKYCKFALKENADILISGHSHRPHLERQEDILMINPGSPNRPIKSDASIAILTIDEEKEHKNKLDKVKVEFIKIEK</sequence>
<dbReference type="InterPro" id="IPR041802">
    <property type="entry name" value="MPP_YfcE"/>
</dbReference>
<dbReference type="KEGG" id="mru:mru_1623"/>
<feature type="domain" description="Calcineurin-like phosphoesterase" evidence="2">
    <location>
        <begin position="2"/>
        <end position="149"/>
    </location>
</feature>
<dbReference type="InterPro" id="IPR024654">
    <property type="entry name" value="Calcineurin-like_PHP_lpxH"/>
</dbReference>
<dbReference type="STRING" id="634498.mru_1623"/>
<comment type="similarity">
    <text evidence="1">Belongs to the metallophosphoesterase superfamily. YfcE family.</text>
</comment>
<dbReference type="SUPFAM" id="SSF56300">
    <property type="entry name" value="Metallo-dependent phosphatases"/>
    <property type="match status" value="1"/>
</dbReference>
<evidence type="ECO:0000259" key="2">
    <source>
        <dbReference type="Pfam" id="PF12850"/>
    </source>
</evidence>
<keyword evidence="1" id="KW-0479">Metal-binding</keyword>
<reference evidence="3 4" key="1">
    <citation type="journal article" date="2010" name="PLoS ONE">
        <title>The genome sequence of the rumen methanogen Methanobrevibacter ruminantium reveals new possibilities for controlling ruminant methane emissions.</title>
        <authorList>
            <person name="Leahy S.C."/>
            <person name="Kelly W.J."/>
            <person name="Altermann E."/>
            <person name="Ronimus R.S."/>
            <person name="Yeoman C.J."/>
            <person name="Pacheco D.M."/>
            <person name="Li D."/>
            <person name="Kong Z."/>
            <person name="McTavish S."/>
            <person name="Sang C."/>
            <person name="Lambie S.C."/>
            <person name="Janssen P.H."/>
            <person name="Dey D."/>
            <person name="Attwood G.T."/>
        </authorList>
    </citation>
    <scope>NUCLEOTIDE SEQUENCE [LARGE SCALE GENOMIC DNA]</scope>
    <source>
        <strain evidence="4">ATCC 35063 / DSM 1093 / JCM 13430 / OCM 146 / M1</strain>
    </source>
</reference>
<dbReference type="Pfam" id="PF12850">
    <property type="entry name" value="Metallophos_2"/>
    <property type="match status" value="1"/>
</dbReference>
<dbReference type="InterPro" id="IPR000979">
    <property type="entry name" value="Phosphodiesterase_MJ0936/Vps29"/>
</dbReference>
<keyword evidence="4" id="KW-1185">Reference proteome</keyword>
<dbReference type="Gene3D" id="3.60.21.10">
    <property type="match status" value="1"/>
</dbReference>
<dbReference type="NCBIfam" id="TIGR00040">
    <property type="entry name" value="yfcE"/>
    <property type="match status" value="1"/>
</dbReference>
<dbReference type="CDD" id="cd00841">
    <property type="entry name" value="MPP_YfcE"/>
    <property type="match status" value="1"/>
</dbReference>
<evidence type="ECO:0000313" key="3">
    <source>
        <dbReference type="EMBL" id="ADC47473.1"/>
    </source>
</evidence>
<comment type="cofactor">
    <cofactor evidence="1">
        <name>a divalent metal cation</name>
        <dbReference type="ChEBI" id="CHEBI:60240"/>
    </cofactor>
</comment>
<dbReference type="PANTHER" id="PTHR11124">
    <property type="entry name" value="VACUOLAR SORTING PROTEIN VPS29"/>
    <property type="match status" value="1"/>
</dbReference>
<dbReference type="AlphaFoldDB" id="D3E4S9"/>
<dbReference type="EMBL" id="CP001719">
    <property type="protein sequence ID" value="ADC47473.1"/>
    <property type="molecule type" value="Genomic_DNA"/>
</dbReference>
<accession>D3E4S9</accession>